<accession>L8WVG0</accession>
<proteinExistence type="predicted"/>
<gene>
    <name evidence="1" type="ORF">AG1IA_03857</name>
</gene>
<dbReference type="AlphaFoldDB" id="L8WVG0"/>
<sequence>MPNTAIRRPSQGLGKGRPRRAKSALCLRRTKCVVSLCLSHFVLPRLVRALGLRPCAGTPEPAASRVCSIVLS</sequence>
<dbReference type="HOGENOM" id="CLU_2723962_0_0_1"/>
<comment type="caution">
    <text evidence="1">The sequence shown here is derived from an EMBL/GenBank/DDBJ whole genome shotgun (WGS) entry which is preliminary data.</text>
</comment>
<dbReference type="EMBL" id="AFRT01000927">
    <property type="protein sequence ID" value="ELU42111.1"/>
    <property type="molecule type" value="Genomic_DNA"/>
</dbReference>
<evidence type="ECO:0000313" key="2">
    <source>
        <dbReference type="Proteomes" id="UP000011668"/>
    </source>
</evidence>
<evidence type="ECO:0000313" key="1">
    <source>
        <dbReference type="EMBL" id="ELU42111.1"/>
    </source>
</evidence>
<name>L8WVG0_THACA</name>
<reference evidence="1 2" key="1">
    <citation type="journal article" date="2013" name="Nat. Commun.">
        <title>The evolution and pathogenic mechanisms of the rice sheath blight pathogen.</title>
        <authorList>
            <person name="Zheng A."/>
            <person name="Lin R."/>
            <person name="Xu L."/>
            <person name="Qin P."/>
            <person name="Tang C."/>
            <person name="Ai P."/>
            <person name="Zhang D."/>
            <person name="Liu Y."/>
            <person name="Sun Z."/>
            <person name="Feng H."/>
            <person name="Wang Y."/>
            <person name="Chen Y."/>
            <person name="Liang X."/>
            <person name="Fu R."/>
            <person name="Li Q."/>
            <person name="Zhang J."/>
            <person name="Yu X."/>
            <person name="Xie Z."/>
            <person name="Ding L."/>
            <person name="Guan P."/>
            <person name="Tang J."/>
            <person name="Liang Y."/>
            <person name="Wang S."/>
            <person name="Deng Q."/>
            <person name="Li S."/>
            <person name="Zhu J."/>
            <person name="Wang L."/>
            <person name="Liu H."/>
            <person name="Li P."/>
        </authorList>
    </citation>
    <scope>NUCLEOTIDE SEQUENCE [LARGE SCALE GENOMIC DNA]</scope>
    <source>
        <strain evidence="2">AG-1 IA</strain>
    </source>
</reference>
<protein>
    <submittedName>
        <fullName evidence="1">PyrBI operon leader peptide domain-containing protein</fullName>
    </submittedName>
</protein>
<dbReference type="Proteomes" id="UP000011668">
    <property type="component" value="Unassembled WGS sequence"/>
</dbReference>
<keyword evidence="2" id="KW-1185">Reference proteome</keyword>
<organism evidence="1 2">
    <name type="scientific">Thanatephorus cucumeris (strain AG1-IA)</name>
    <name type="common">Rice sheath blight fungus</name>
    <name type="synonym">Rhizoctonia solani</name>
    <dbReference type="NCBI Taxonomy" id="983506"/>
    <lineage>
        <taxon>Eukaryota</taxon>
        <taxon>Fungi</taxon>
        <taxon>Dikarya</taxon>
        <taxon>Basidiomycota</taxon>
        <taxon>Agaricomycotina</taxon>
        <taxon>Agaricomycetes</taxon>
        <taxon>Cantharellales</taxon>
        <taxon>Ceratobasidiaceae</taxon>
        <taxon>Rhizoctonia</taxon>
        <taxon>Rhizoctonia solani AG-1</taxon>
    </lineage>
</organism>